<evidence type="ECO:0000256" key="4">
    <source>
        <dbReference type="ARBA" id="ARBA00011738"/>
    </source>
</evidence>
<dbReference type="PANTHER" id="PTHR31528">
    <property type="entry name" value="4-AMINO-5-HYDROXYMETHYL-2-METHYLPYRIMIDINE PHOSPHATE SYNTHASE THI11-RELATED"/>
    <property type="match status" value="1"/>
</dbReference>
<dbReference type="PANTHER" id="PTHR31528:SF1">
    <property type="entry name" value="4-AMINO-5-HYDROXYMETHYL-2-METHYLPYRIMIDINE PHOSPHATE SYNTHASE THI11-RELATED"/>
    <property type="match status" value="1"/>
</dbReference>
<dbReference type="RefSeq" id="WP_307281637.1">
    <property type="nucleotide sequence ID" value="NZ_JAUSVX010000016.1"/>
</dbReference>
<proteinExistence type="inferred from homology"/>
<feature type="domain" description="SsuA/THI5-like" evidence="13">
    <location>
        <begin position="46"/>
        <end position="260"/>
    </location>
</feature>
<keyword evidence="8" id="KW-0784">Thiamine biosynthesis</keyword>
<comment type="pathway">
    <text evidence="2">Cofactor biosynthesis; thiamine diphosphate biosynthesis.</text>
</comment>
<evidence type="ECO:0000256" key="12">
    <source>
        <dbReference type="SAM" id="SignalP"/>
    </source>
</evidence>
<dbReference type="PROSITE" id="PS51318">
    <property type="entry name" value="TAT"/>
    <property type="match status" value="1"/>
</dbReference>
<dbReference type="Proteomes" id="UP001242480">
    <property type="component" value="Unassembled WGS sequence"/>
</dbReference>
<reference evidence="14 15" key="1">
    <citation type="submission" date="2023-07" db="EMBL/GenBank/DDBJ databases">
        <title>Genomic Encyclopedia of Type Strains, Phase IV (KMG-IV): sequencing the most valuable type-strain genomes for metagenomic binning, comparative biology and taxonomic classification.</title>
        <authorList>
            <person name="Goeker M."/>
        </authorList>
    </citation>
    <scope>NUCLEOTIDE SEQUENCE [LARGE SCALE GENOMIC DNA]</scope>
    <source>
        <strain evidence="14 15">DSM 19619</strain>
    </source>
</reference>
<name>A0ABU0JGI9_9HYPH</name>
<keyword evidence="7" id="KW-0663">Pyridoxal phosphate</keyword>
<evidence type="ECO:0000259" key="13">
    <source>
        <dbReference type="Pfam" id="PF09084"/>
    </source>
</evidence>
<evidence type="ECO:0000256" key="3">
    <source>
        <dbReference type="ARBA" id="ARBA00009406"/>
    </source>
</evidence>
<evidence type="ECO:0000256" key="1">
    <source>
        <dbReference type="ARBA" id="ARBA00003469"/>
    </source>
</evidence>
<comment type="subunit">
    <text evidence="4">Homodimer.</text>
</comment>
<comment type="caution">
    <text evidence="14">The sequence shown here is derived from an EMBL/GenBank/DDBJ whole genome shotgun (WGS) entry which is preliminary data.</text>
</comment>
<comment type="catalytic activity">
    <reaction evidence="11">
        <text>N(6)-(pyridoxal phosphate)-L-lysyl-[4-amino-5-hydroxymethyl-2-methylpyrimidine phosphate synthase] + L-histidyl-[4-amino-5-hydroxymethyl-2-methylpyrimidine phosphate synthase] + 2 Fe(3+) + 4 H2O = L-lysyl-[4-amino-5-hydroxymethyl-2-methylpyrimidine phosphate synthase] + (2S)-2-amino-5-hydroxy-4-oxopentanoyl-[4-amino-5-hydroxymethyl-2-methylpyrimidine phosphate synthase] + 4-amino-2-methyl-5-(phosphooxymethyl)pyrimidine + 3-oxopropanoate + 2 Fe(2+) + 2 H(+)</text>
        <dbReference type="Rhea" id="RHEA:65756"/>
        <dbReference type="Rhea" id="RHEA-COMP:16892"/>
        <dbReference type="Rhea" id="RHEA-COMP:16893"/>
        <dbReference type="Rhea" id="RHEA-COMP:16894"/>
        <dbReference type="Rhea" id="RHEA-COMP:16895"/>
        <dbReference type="ChEBI" id="CHEBI:15377"/>
        <dbReference type="ChEBI" id="CHEBI:15378"/>
        <dbReference type="ChEBI" id="CHEBI:29033"/>
        <dbReference type="ChEBI" id="CHEBI:29034"/>
        <dbReference type="ChEBI" id="CHEBI:29969"/>
        <dbReference type="ChEBI" id="CHEBI:29979"/>
        <dbReference type="ChEBI" id="CHEBI:33190"/>
        <dbReference type="ChEBI" id="CHEBI:58354"/>
        <dbReference type="ChEBI" id="CHEBI:143915"/>
        <dbReference type="ChEBI" id="CHEBI:157692"/>
    </reaction>
    <physiologicalReaction direction="left-to-right" evidence="11">
        <dbReference type="Rhea" id="RHEA:65757"/>
    </physiologicalReaction>
</comment>
<keyword evidence="12" id="KW-0732">Signal</keyword>
<feature type="signal peptide" evidence="12">
    <location>
        <begin position="1"/>
        <end position="29"/>
    </location>
</feature>
<comment type="similarity">
    <text evidence="3">Belongs to the NMT1/THI5 family.</text>
</comment>
<dbReference type="EMBL" id="JAUSVX010000016">
    <property type="protein sequence ID" value="MDQ0473410.1"/>
    <property type="molecule type" value="Genomic_DNA"/>
</dbReference>
<sequence length="344" mass="36234">MPLPSTSRRTFLQAALASPFVLGAGLARAAGPLKVSLAAPFDGSNAAFFLAQSRGWYRDAGLDCQFDASNGSGEAVSRVGSGVYDLGIADINVMLEFNVKNPDFAVRDVYMLYYRSPLCVGTLAKTGIAKPADLAGRTIGAAATDGAYRLFPAYAKAAGIDGSAVKWQMVGLQLREAVLARGDVEAILGFDSTMYFGLKKAGVAPEDIRFLYYPDAGLDLYGNGIIVSSKLRGQSPEVVQRFVAVTARAWQASIADPAAAIDALRQHSPLINAPQELDKLRWLVDHQLVTPESRAGGLGGVDPARLEKAIATVVAAYGLPTAPGVGEVFDATFLPGADLRKVPA</sequence>
<evidence type="ECO:0000256" key="7">
    <source>
        <dbReference type="ARBA" id="ARBA00022898"/>
    </source>
</evidence>
<evidence type="ECO:0000256" key="6">
    <source>
        <dbReference type="ARBA" id="ARBA00022723"/>
    </source>
</evidence>
<keyword evidence="6" id="KW-0479">Metal-binding</keyword>
<evidence type="ECO:0000256" key="10">
    <source>
        <dbReference type="ARBA" id="ARBA00033171"/>
    </source>
</evidence>
<dbReference type="SUPFAM" id="SSF53850">
    <property type="entry name" value="Periplasmic binding protein-like II"/>
    <property type="match status" value="1"/>
</dbReference>
<evidence type="ECO:0000256" key="11">
    <source>
        <dbReference type="ARBA" id="ARBA00048179"/>
    </source>
</evidence>
<accession>A0ABU0JGI9</accession>
<keyword evidence="5" id="KW-0808">Transferase</keyword>
<evidence type="ECO:0000256" key="5">
    <source>
        <dbReference type="ARBA" id="ARBA00022679"/>
    </source>
</evidence>
<protein>
    <recommendedName>
        <fullName evidence="10">Thiamine pyrimidine synthase</fullName>
    </recommendedName>
</protein>
<keyword evidence="9" id="KW-0408">Iron</keyword>
<dbReference type="Gene3D" id="3.40.190.10">
    <property type="entry name" value="Periplasmic binding protein-like II"/>
    <property type="match status" value="2"/>
</dbReference>
<dbReference type="Pfam" id="PF09084">
    <property type="entry name" value="NMT1"/>
    <property type="match status" value="1"/>
</dbReference>
<comment type="function">
    <text evidence="1">Responsible for the formation of the pyrimidine heterocycle in the thiamine biosynthesis pathway. Catalyzes the formation of hydroxymethylpyrimidine phosphate (HMP-P) from histidine and pyridoxal phosphate (PLP). The protein uses PLP and the active site histidine to form HMP-P, generating an inactive enzyme. The enzyme can only undergo a single turnover, which suggests it is a suicide enzyme.</text>
</comment>
<evidence type="ECO:0000313" key="14">
    <source>
        <dbReference type="EMBL" id="MDQ0473410.1"/>
    </source>
</evidence>
<gene>
    <name evidence="14" type="ORF">QO011_006446</name>
</gene>
<evidence type="ECO:0000256" key="2">
    <source>
        <dbReference type="ARBA" id="ARBA00004948"/>
    </source>
</evidence>
<dbReference type="InterPro" id="IPR027939">
    <property type="entry name" value="NMT1/THI5"/>
</dbReference>
<feature type="chain" id="PRO_5047257561" description="Thiamine pyrimidine synthase" evidence="12">
    <location>
        <begin position="30"/>
        <end position="344"/>
    </location>
</feature>
<organism evidence="14 15">
    <name type="scientific">Labrys wisconsinensis</name>
    <dbReference type="NCBI Taxonomy" id="425677"/>
    <lineage>
        <taxon>Bacteria</taxon>
        <taxon>Pseudomonadati</taxon>
        <taxon>Pseudomonadota</taxon>
        <taxon>Alphaproteobacteria</taxon>
        <taxon>Hyphomicrobiales</taxon>
        <taxon>Xanthobacteraceae</taxon>
        <taxon>Labrys</taxon>
    </lineage>
</organism>
<evidence type="ECO:0000256" key="9">
    <source>
        <dbReference type="ARBA" id="ARBA00023004"/>
    </source>
</evidence>
<evidence type="ECO:0000313" key="15">
    <source>
        <dbReference type="Proteomes" id="UP001242480"/>
    </source>
</evidence>
<keyword evidence="15" id="KW-1185">Reference proteome</keyword>
<evidence type="ECO:0000256" key="8">
    <source>
        <dbReference type="ARBA" id="ARBA00022977"/>
    </source>
</evidence>
<dbReference type="InterPro" id="IPR006311">
    <property type="entry name" value="TAT_signal"/>
</dbReference>
<dbReference type="InterPro" id="IPR015168">
    <property type="entry name" value="SsuA/THI5"/>
</dbReference>